<proteinExistence type="predicted"/>
<feature type="compositionally biased region" description="Basic and acidic residues" evidence="1">
    <location>
        <begin position="65"/>
        <end position="79"/>
    </location>
</feature>
<feature type="compositionally biased region" description="Polar residues" evidence="1">
    <location>
        <begin position="99"/>
        <end position="110"/>
    </location>
</feature>
<evidence type="ECO:0000313" key="3">
    <source>
        <dbReference type="Proteomes" id="UP000244855"/>
    </source>
</evidence>
<dbReference type="Proteomes" id="UP000244855">
    <property type="component" value="Unassembled WGS sequence"/>
</dbReference>
<keyword evidence="3" id="KW-1185">Reference proteome</keyword>
<accession>A0A2V1E9R9</accession>
<feature type="compositionally biased region" description="Basic residues" evidence="1">
    <location>
        <begin position="195"/>
        <end position="211"/>
    </location>
</feature>
<evidence type="ECO:0000313" key="2">
    <source>
        <dbReference type="EMBL" id="PVI07281.1"/>
    </source>
</evidence>
<protein>
    <submittedName>
        <fullName evidence="2">Uncharacterized protein</fullName>
    </submittedName>
</protein>
<dbReference type="EMBL" id="KZ805305">
    <property type="protein sequence ID" value="PVI07281.1"/>
    <property type="molecule type" value="Genomic_DNA"/>
</dbReference>
<evidence type="ECO:0000256" key="1">
    <source>
        <dbReference type="SAM" id="MobiDB-lite"/>
    </source>
</evidence>
<dbReference type="AlphaFoldDB" id="A0A2V1E9R9"/>
<reference evidence="2 3" key="1">
    <citation type="journal article" date="2018" name="Sci. Rep.">
        <title>Comparative genomics provides insights into the lifestyle and reveals functional heterogeneity of dark septate endophytic fungi.</title>
        <authorList>
            <person name="Knapp D.G."/>
            <person name="Nemeth J.B."/>
            <person name="Barry K."/>
            <person name="Hainaut M."/>
            <person name="Henrissat B."/>
            <person name="Johnson J."/>
            <person name="Kuo A."/>
            <person name="Lim J.H.P."/>
            <person name="Lipzen A."/>
            <person name="Nolan M."/>
            <person name="Ohm R.A."/>
            <person name="Tamas L."/>
            <person name="Grigoriev I.V."/>
            <person name="Spatafora J.W."/>
            <person name="Nagy L.G."/>
            <person name="Kovacs G.M."/>
        </authorList>
    </citation>
    <scope>NUCLEOTIDE SEQUENCE [LARGE SCALE GENOMIC DNA]</scope>
    <source>
        <strain evidence="2 3">DSE2036</strain>
    </source>
</reference>
<sequence>MTFNRSRYYSYALSEEDKEALRNRQHRREWTVEDVMSYRNELDKIKAPSFDHRDTLEATEDDSVEQERDTEQSVNEAHRVPVTFRAIDNLLLAEPPSPDTQSSGANITVSPPTPPPPVQASDNSTPKEIRIRGSNSKVSARLVSGAGRTVTPPSFRRNPEVTFDSILANHISGNGKSFRGAENTAKEEDDGGKRSNWRRGRWSSGRVRHEK</sequence>
<organism evidence="2 3">
    <name type="scientific">Periconia macrospinosa</name>
    <dbReference type="NCBI Taxonomy" id="97972"/>
    <lineage>
        <taxon>Eukaryota</taxon>
        <taxon>Fungi</taxon>
        <taxon>Dikarya</taxon>
        <taxon>Ascomycota</taxon>
        <taxon>Pezizomycotina</taxon>
        <taxon>Dothideomycetes</taxon>
        <taxon>Pleosporomycetidae</taxon>
        <taxon>Pleosporales</taxon>
        <taxon>Massarineae</taxon>
        <taxon>Periconiaceae</taxon>
        <taxon>Periconia</taxon>
    </lineage>
</organism>
<name>A0A2V1E9R9_9PLEO</name>
<feature type="region of interest" description="Disordered" evidence="1">
    <location>
        <begin position="42"/>
        <end position="80"/>
    </location>
</feature>
<feature type="region of interest" description="Disordered" evidence="1">
    <location>
        <begin position="93"/>
        <end position="211"/>
    </location>
</feature>
<gene>
    <name evidence="2" type="ORF">DM02DRAFT_705882</name>
</gene>
<dbReference type="OrthoDB" id="3769170at2759"/>
<feature type="compositionally biased region" description="Basic and acidic residues" evidence="1">
    <location>
        <begin position="42"/>
        <end position="56"/>
    </location>
</feature>